<keyword evidence="3 7" id="KW-0479">Metal-binding</keyword>
<comment type="cofactor">
    <cofactor evidence="7">
        <name>heme</name>
        <dbReference type="ChEBI" id="CHEBI:30413"/>
    </cofactor>
</comment>
<sequence>MEATSWLLPIISFLASLFFMQKLLMKSEKFRLPPGPPKLPVIGNLHQLAAKNMPPHRRLRELARVFGPIMHLRLGEVPTVVVSSAEAAKEVLKNHDVNFANRPKLMVGKILYYNFSDIGLSPYGEYWRQLRKIATLELFTMKRVQSFRHIREEEVSKFIKSLASEAASGSVVNLSDKLFNLLFNITSRVVLGQEGEDQHAFRIFSTNLVDVLSGFSMADLYPSFKLLDSMSGLRKKLEEMIKESDRMLDPMIEEHILNKRQGKAEEDLVDVLLRFQKEDDRTNMSFSLTTNNIKSVILEIFSAGSETTFSTLEWAMSELLRNPKIMERAQAEVRDVFKEKGIIGESSLNELKYLRMVIKETLRLRPAVPLLVPRESIEHCQIHGYDVPPRTRLMVNAWAIATDPKYWEEPEVFKPERFEGSSIDYKGTNFEFIPFGSGRRMCPGIALGVANMELPLAMMLHHFDWKLPTGMKPNDLDMDELFGLTVSRKNALRVIPVSYASSSGI</sequence>
<comment type="caution">
    <text evidence="9">The sequence shown here is derived from an EMBL/GenBank/DDBJ whole genome shotgun (WGS) entry which is preliminary data.</text>
</comment>
<dbReference type="InterPro" id="IPR001128">
    <property type="entry name" value="Cyt_P450"/>
</dbReference>
<keyword evidence="6 8" id="KW-0503">Monooxygenase</keyword>
<dbReference type="PANTHER" id="PTHR47955">
    <property type="entry name" value="CYTOCHROME P450 FAMILY 71 PROTEIN"/>
    <property type="match status" value="1"/>
</dbReference>
<dbReference type="GO" id="GO:0020037">
    <property type="term" value="F:heme binding"/>
    <property type="evidence" value="ECO:0007669"/>
    <property type="project" value="InterPro"/>
</dbReference>
<dbReference type="GO" id="GO:0004497">
    <property type="term" value="F:monooxygenase activity"/>
    <property type="evidence" value="ECO:0007669"/>
    <property type="project" value="UniProtKB-KW"/>
</dbReference>
<dbReference type="PROSITE" id="PS00086">
    <property type="entry name" value="CYTOCHROME_P450"/>
    <property type="match status" value="1"/>
</dbReference>
<accession>A0A9Q1JPV6</accession>
<dbReference type="Gene3D" id="1.10.630.10">
    <property type="entry name" value="Cytochrome P450"/>
    <property type="match status" value="1"/>
</dbReference>
<protein>
    <recommendedName>
        <fullName evidence="11">Cytochrome P450</fullName>
    </recommendedName>
</protein>
<proteinExistence type="inferred from homology"/>
<dbReference type="InterPro" id="IPR036396">
    <property type="entry name" value="Cyt_P450_sf"/>
</dbReference>
<evidence type="ECO:0000256" key="5">
    <source>
        <dbReference type="ARBA" id="ARBA00023004"/>
    </source>
</evidence>
<dbReference type="CDD" id="cd11072">
    <property type="entry name" value="CYP71-like"/>
    <property type="match status" value="1"/>
</dbReference>
<keyword evidence="2 7" id="KW-0349">Heme</keyword>
<feature type="binding site" description="axial binding residue" evidence="7">
    <location>
        <position position="442"/>
    </location>
    <ligand>
        <name>heme</name>
        <dbReference type="ChEBI" id="CHEBI:30413"/>
    </ligand>
    <ligandPart>
        <name>Fe</name>
        <dbReference type="ChEBI" id="CHEBI:18248"/>
    </ligandPart>
</feature>
<evidence type="ECO:0000256" key="8">
    <source>
        <dbReference type="RuleBase" id="RU000461"/>
    </source>
</evidence>
<dbReference type="InterPro" id="IPR002401">
    <property type="entry name" value="Cyt_P450_E_grp-I"/>
</dbReference>
<gene>
    <name evidence="9" type="ORF">Cgig2_005893</name>
</gene>
<dbReference type="GO" id="GO:0005506">
    <property type="term" value="F:iron ion binding"/>
    <property type="evidence" value="ECO:0007669"/>
    <property type="project" value="InterPro"/>
</dbReference>
<dbReference type="FunFam" id="1.10.630.10:FF:000043">
    <property type="entry name" value="Cytochrome P450 99A2"/>
    <property type="match status" value="1"/>
</dbReference>
<dbReference type="OrthoDB" id="2789670at2759"/>
<dbReference type="Proteomes" id="UP001153076">
    <property type="component" value="Unassembled WGS sequence"/>
</dbReference>
<evidence type="ECO:0000313" key="9">
    <source>
        <dbReference type="EMBL" id="KAJ8428828.1"/>
    </source>
</evidence>
<organism evidence="9 10">
    <name type="scientific">Carnegiea gigantea</name>
    <dbReference type="NCBI Taxonomy" id="171969"/>
    <lineage>
        <taxon>Eukaryota</taxon>
        <taxon>Viridiplantae</taxon>
        <taxon>Streptophyta</taxon>
        <taxon>Embryophyta</taxon>
        <taxon>Tracheophyta</taxon>
        <taxon>Spermatophyta</taxon>
        <taxon>Magnoliopsida</taxon>
        <taxon>eudicotyledons</taxon>
        <taxon>Gunneridae</taxon>
        <taxon>Pentapetalae</taxon>
        <taxon>Caryophyllales</taxon>
        <taxon>Cactineae</taxon>
        <taxon>Cactaceae</taxon>
        <taxon>Cactoideae</taxon>
        <taxon>Echinocereeae</taxon>
        <taxon>Carnegiea</taxon>
    </lineage>
</organism>
<comment type="similarity">
    <text evidence="1 8">Belongs to the cytochrome P450 family.</text>
</comment>
<dbReference type="PRINTS" id="PR00463">
    <property type="entry name" value="EP450I"/>
</dbReference>
<dbReference type="InterPro" id="IPR017972">
    <property type="entry name" value="Cyt_P450_CS"/>
</dbReference>
<keyword evidence="10" id="KW-1185">Reference proteome</keyword>
<evidence type="ECO:0000256" key="4">
    <source>
        <dbReference type="ARBA" id="ARBA00023002"/>
    </source>
</evidence>
<reference evidence="9" key="1">
    <citation type="submission" date="2022-04" db="EMBL/GenBank/DDBJ databases">
        <title>Carnegiea gigantea Genome sequencing and assembly v2.</title>
        <authorList>
            <person name="Copetti D."/>
            <person name="Sanderson M.J."/>
            <person name="Burquez A."/>
            <person name="Wojciechowski M.F."/>
        </authorList>
    </citation>
    <scope>NUCLEOTIDE SEQUENCE</scope>
    <source>
        <strain evidence="9">SGP5-SGP5p</strain>
        <tissue evidence="9">Aerial part</tissue>
    </source>
</reference>
<evidence type="ECO:0000256" key="6">
    <source>
        <dbReference type="ARBA" id="ARBA00023033"/>
    </source>
</evidence>
<dbReference type="EMBL" id="JAKOGI010000964">
    <property type="protein sequence ID" value="KAJ8428828.1"/>
    <property type="molecule type" value="Genomic_DNA"/>
</dbReference>
<name>A0A9Q1JPV6_9CARY</name>
<dbReference type="SUPFAM" id="SSF48264">
    <property type="entry name" value="Cytochrome P450"/>
    <property type="match status" value="1"/>
</dbReference>
<evidence type="ECO:0000256" key="3">
    <source>
        <dbReference type="ARBA" id="ARBA00022723"/>
    </source>
</evidence>
<evidence type="ECO:0000256" key="2">
    <source>
        <dbReference type="ARBA" id="ARBA00022617"/>
    </source>
</evidence>
<dbReference type="AlphaFoldDB" id="A0A9Q1JPV6"/>
<dbReference type="PRINTS" id="PR00385">
    <property type="entry name" value="P450"/>
</dbReference>
<dbReference type="GO" id="GO:0016705">
    <property type="term" value="F:oxidoreductase activity, acting on paired donors, with incorporation or reduction of molecular oxygen"/>
    <property type="evidence" value="ECO:0007669"/>
    <property type="project" value="InterPro"/>
</dbReference>
<evidence type="ECO:0008006" key="11">
    <source>
        <dbReference type="Google" id="ProtNLM"/>
    </source>
</evidence>
<evidence type="ECO:0000256" key="1">
    <source>
        <dbReference type="ARBA" id="ARBA00010617"/>
    </source>
</evidence>
<keyword evidence="5 7" id="KW-0408">Iron</keyword>
<evidence type="ECO:0000313" key="10">
    <source>
        <dbReference type="Proteomes" id="UP001153076"/>
    </source>
</evidence>
<dbReference type="Pfam" id="PF00067">
    <property type="entry name" value="p450"/>
    <property type="match status" value="1"/>
</dbReference>
<dbReference type="PANTHER" id="PTHR47955:SF8">
    <property type="entry name" value="CYTOCHROME P450 71D11-LIKE"/>
    <property type="match status" value="1"/>
</dbReference>
<evidence type="ECO:0000256" key="7">
    <source>
        <dbReference type="PIRSR" id="PIRSR602401-1"/>
    </source>
</evidence>
<keyword evidence="4 8" id="KW-0560">Oxidoreductase</keyword>